<dbReference type="eggNOG" id="KOG3170">
    <property type="taxonomic scope" value="Eukaryota"/>
</dbReference>
<feature type="compositionally biased region" description="Acidic residues" evidence="2">
    <location>
        <begin position="243"/>
        <end position="257"/>
    </location>
</feature>
<evidence type="ECO:0000256" key="2">
    <source>
        <dbReference type="SAM" id="MobiDB-lite"/>
    </source>
</evidence>
<dbReference type="GO" id="GO:1903333">
    <property type="term" value="P:negative regulation of protein folding"/>
    <property type="evidence" value="ECO:0007669"/>
    <property type="project" value="EnsemblFungi"/>
</dbReference>
<feature type="domain" description="Phosducin" evidence="3">
    <location>
        <begin position="33"/>
        <end position="209"/>
    </location>
</feature>
<dbReference type="OMA" id="FCEIRAN"/>
<dbReference type="InterPro" id="IPR051498">
    <property type="entry name" value="Phosducin-like_chap/apop_reg"/>
</dbReference>
<gene>
    <name evidence="4" type="primary">KNAG0G02940</name>
    <name evidence="4" type="ordered locus">KNAG_0G02940</name>
</gene>
<proteinExistence type="inferred from homology"/>
<accession>J7S974</accession>
<dbReference type="GO" id="GO:0071444">
    <property type="term" value="P:cellular response to pheromone"/>
    <property type="evidence" value="ECO:0007669"/>
    <property type="project" value="EnsemblFungi"/>
</dbReference>
<feature type="region of interest" description="Disordered" evidence="2">
    <location>
        <begin position="1"/>
        <end position="39"/>
    </location>
</feature>
<comment type="similarity">
    <text evidence="1">Belongs to the phosducin family.</text>
</comment>
<dbReference type="OrthoDB" id="45518at2759"/>
<dbReference type="GO" id="GO:0006457">
    <property type="term" value="P:protein folding"/>
    <property type="evidence" value="ECO:0007669"/>
    <property type="project" value="EnsemblFungi"/>
</dbReference>
<dbReference type="SUPFAM" id="SSF52833">
    <property type="entry name" value="Thioredoxin-like"/>
    <property type="match status" value="1"/>
</dbReference>
<dbReference type="GO" id="GO:0005737">
    <property type="term" value="C:cytoplasm"/>
    <property type="evidence" value="ECO:0007669"/>
    <property type="project" value="EnsemblFungi"/>
</dbReference>
<dbReference type="GO" id="GO:0045944">
    <property type="term" value="P:positive regulation of transcription by RNA polymerase II"/>
    <property type="evidence" value="ECO:0007669"/>
    <property type="project" value="EnsemblFungi"/>
</dbReference>
<dbReference type="PANTHER" id="PTHR45809:SF3">
    <property type="entry name" value="VIRAL IAP-ASSOCIATED FACTOR HOMOLOG"/>
    <property type="match status" value="1"/>
</dbReference>
<reference evidence="4 5" key="1">
    <citation type="journal article" date="2011" name="Proc. Natl. Acad. Sci. U.S.A.">
        <title>Evolutionary erosion of yeast sex chromosomes by mating-type switching accidents.</title>
        <authorList>
            <person name="Gordon J.L."/>
            <person name="Armisen D."/>
            <person name="Proux-Wera E."/>
            <person name="Oheigeartaigh S.S."/>
            <person name="Byrne K.P."/>
            <person name="Wolfe K.H."/>
        </authorList>
    </citation>
    <scope>NUCLEOTIDE SEQUENCE [LARGE SCALE GENOMIC DNA]</scope>
    <source>
        <strain evidence="5">ATCC MYA-139 / BCRC 22969 / CBS 8797 / CCRC 22969 / KCTC 17520 / NBRC 10181 / NCYC 3082</strain>
    </source>
</reference>
<dbReference type="InterPro" id="IPR024253">
    <property type="entry name" value="Phosducin_thioredoxin-like_dom"/>
</dbReference>
<dbReference type="GO" id="GO:0031683">
    <property type="term" value="F:G-protein beta/gamma-subunit complex binding"/>
    <property type="evidence" value="ECO:0007669"/>
    <property type="project" value="EnsemblFungi"/>
</dbReference>
<dbReference type="RefSeq" id="XP_022465597.1">
    <property type="nucleotide sequence ID" value="XM_022609175.1"/>
</dbReference>
<dbReference type="STRING" id="1071383.J7S974"/>
<dbReference type="Proteomes" id="UP000006310">
    <property type="component" value="Chromosome 7"/>
</dbReference>
<evidence type="ECO:0000259" key="3">
    <source>
        <dbReference type="Pfam" id="PF02114"/>
    </source>
</evidence>
<protein>
    <recommendedName>
        <fullName evidence="3">Phosducin domain-containing protein</fullName>
    </recommendedName>
</protein>
<dbReference type="GO" id="GO:0003779">
    <property type="term" value="F:actin binding"/>
    <property type="evidence" value="ECO:0007669"/>
    <property type="project" value="EnsemblFungi"/>
</dbReference>
<evidence type="ECO:0000256" key="1">
    <source>
        <dbReference type="ARBA" id="ARBA00009686"/>
    </source>
</evidence>
<dbReference type="EMBL" id="HE978320">
    <property type="protein sequence ID" value="CCK71351.1"/>
    <property type="molecule type" value="Genomic_DNA"/>
</dbReference>
<evidence type="ECO:0000313" key="5">
    <source>
        <dbReference type="Proteomes" id="UP000006310"/>
    </source>
</evidence>
<sequence>MNEPMFQVQVDESEDTEWNDILREKGVIPQRPEHSAEDQLEEAIDEAIAKQKQQQQQQRELDADSDDEFFEQYRRERFAQMQRDRAKCVFGEVYHCNKPEYSEQVTQASMGTAEGGPVYVFVHLALQGNLQSRILERLFVTAAGRFKDCKFVEIEASKAVEGYPDRNCPTLIVYHEGKVLRNIVTLLELGGDDASDADLERLMVQVGAIAGSDDRRAHTDQDTGATPHRRLNFVGKHSRELAPSDEDDEDDEDDFFN</sequence>
<organism evidence="4 5">
    <name type="scientific">Huiozyma naganishii (strain ATCC MYA-139 / BCRC 22969 / CBS 8797 / KCTC 17520 / NBRC 10181 / NCYC 3082 / Yp74L-3)</name>
    <name type="common">Yeast</name>
    <name type="synonym">Kazachstania naganishii</name>
    <dbReference type="NCBI Taxonomy" id="1071383"/>
    <lineage>
        <taxon>Eukaryota</taxon>
        <taxon>Fungi</taxon>
        <taxon>Dikarya</taxon>
        <taxon>Ascomycota</taxon>
        <taxon>Saccharomycotina</taxon>
        <taxon>Saccharomycetes</taxon>
        <taxon>Saccharomycetales</taxon>
        <taxon>Saccharomycetaceae</taxon>
        <taxon>Huiozyma</taxon>
    </lineage>
</organism>
<name>J7S974_HUIN7</name>
<dbReference type="PANTHER" id="PTHR45809">
    <property type="entry name" value="VIRAL IAP-ASSOCIATED FACTOR HOMOLOG"/>
    <property type="match status" value="1"/>
</dbReference>
<dbReference type="HOGENOM" id="CLU_072604_1_0_1"/>
<dbReference type="AlphaFoldDB" id="J7S974"/>
<feature type="compositionally biased region" description="Basic and acidic residues" evidence="2">
    <location>
        <begin position="20"/>
        <end position="37"/>
    </location>
</feature>
<dbReference type="GeneID" id="34527075"/>
<dbReference type="GO" id="GO:0051726">
    <property type="term" value="P:regulation of cell cycle"/>
    <property type="evidence" value="ECO:0007669"/>
    <property type="project" value="EnsemblFungi"/>
</dbReference>
<reference evidence="5" key="2">
    <citation type="submission" date="2012-08" db="EMBL/GenBank/DDBJ databases">
        <title>Genome sequence of Kazachstania naganishii.</title>
        <authorList>
            <person name="Gordon J.L."/>
            <person name="Armisen D."/>
            <person name="Proux-Wera E."/>
            <person name="OhEigeartaigh S.S."/>
            <person name="Byrne K.P."/>
            <person name="Wolfe K.H."/>
        </authorList>
    </citation>
    <scope>NUCLEOTIDE SEQUENCE [LARGE SCALE GENOMIC DNA]</scope>
    <source>
        <strain evidence="5">ATCC MYA-139 / BCRC 22969 / CBS 8797 / CCRC 22969 / KCTC 17520 / NBRC 10181 / NCYC 3082</strain>
    </source>
</reference>
<dbReference type="Pfam" id="PF02114">
    <property type="entry name" value="Phosducin"/>
    <property type="match status" value="1"/>
</dbReference>
<dbReference type="KEGG" id="kng:KNAG_0G02940"/>
<keyword evidence="5" id="KW-1185">Reference proteome</keyword>
<dbReference type="Gene3D" id="3.40.30.10">
    <property type="entry name" value="Glutaredoxin"/>
    <property type="match status" value="1"/>
</dbReference>
<evidence type="ECO:0000313" key="4">
    <source>
        <dbReference type="EMBL" id="CCK71351.1"/>
    </source>
</evidence>
<feature type="region of interest" description="Disordered" evidence="2">
    <location>
        <begin position="213"/>
        <end position="257"/>
    </location>
</feature>
<dbReference type="GO" id="GO:0030036">
    <property type="term" value="P:actin cytoskeleton organization"/>
    <property type="evidence" value="ECO:0007669"/>
    <property type="project" value="EnsemblFungi"/>
</dbReference>
<dbReference type="InterPro" id="IPR036249">
    <property type="entry name" value="Thioredoxin-like_sf"/>
</dbReference>